<name>A0ABU2AEW9_9BURK</name>
<accession>A0ABU2AEW9</accession>
<organism evidence="3 4">
    <name type="scientific">Roseateles asaccharophilus</name>
    <dbReference type="NCBI Taxonomy" id="582607"/>
    <lineage>
        <taxon>Bacteria</taxon>
        <taxon>Pseudomonadati</taxon>
        <taxon>Pseudomonadota</taxon>
        <taxon>Betaproteobacteria</taxon>
        <taxon>Burkholderiales</taxon>
        <taxon>Sphaerotilaceae</taxon>
        <taxon>Roseateles</taxon>
    </lineage>
</organism>
<dbReference type="InterPro" id="IPR013424">
    <property type="entry name" value="Ice-binding_C"/>
</dbReference>
<evidence type="ECO:0000313" key="3">
    <source>
        <dbReference type="EMBL" id="MDR7335764.1"/>
    </source>
</evidence>
<comment type="caution">
    <text evidence="3">The sequence shown here is derived from an EMBL/GenBank/DDBJ whole genome shotgun (WGS) entry which is preliminary data.</text>
</comment>
<feature type="signal peptide" evidence="1">
    <location>
        <begin position="1"/>
        <end position="22"/>
    </location>
</feature>
<dbReference type="RefSeq" id="WP_310332767.1">
    <property type="nucleotide sequence ID" value="NZ_JAVDXV010000011.1"/>
</dbReference>
<evidence type="ECO:0000259" key="2">
    <source>
        <dbReference type="Pfam" id="PF07589"/>
    </source>
</evidence>
<keyword evidence="4" id="KW-1185">Reference proteome</keyword>
<proteinExistence type="predicted"/>
<evidence type="ECO:0000313" key="4">
    <source>
        <dbReference type="Proteomes" id="UP001180825"/>
    </source>
</evidence>
<gene>
    <name evidence="3" type="ORF">J2X21_004931</name>
</gene>
<protein>
    <recommendedName>
        <fullName evidence="2">Ice-binding protein C-terminal domain-containing protein</fullName>
    </recommendedName>
</protein>
<dbReference type="EMBL" id="JAVDXV010000011">
    <property type="protein sequence ID" value="MDR7335764.1"/>
    <property type="molecule type" value="Genomic_DNA"/>
</dbReference>
<dbReference type="Pfam" id="PF07589">
    <property type="entry name" value="PEP-CTERM"/>
    <property type="match status" value="1"/>
</dbReference>
<evidence type="ECO:0000256" key="1">
    <source>
        <dbReference type="SAM" id="SignalP"/>
    </source>
</evidence>
<keyword evidence="1" id="KW-0732">Signal</keyword>
<feature type="chain" id="PRO_5046001698" description="Ice-binding protein C-terminal domain-containing protein" evidence="1">
    <location>
        <begin position="23"/>
        <end position="254"/>
    </location>
</feature>
<dbReference type="NCBIfam" id="TIGR02595">
    <property type="entry name" value="PEP_CTERM"/>
    <property type="match status" value="1"/>
</dbReference>
<sequence length="254" mass="25883">MKHYLALTAAAAAALVSHSAVAALGAGDIAFTALNADEDGWALVTFVDIAANTTIYFTDNEWNGSAFNTGESYHRWVSGGSTIAAGTVIRFQNIDDASTLSSTLGTLSRASVSGSSNFGLSASEDSVYAYTASSATGTPSFLAAITTTAFTGATTSGLLTNTGLSIGNGAIALGGGAEYEEYTGIRSGQASFAAYKPLVGNIANWTTNPDNGSYAGVVPNTTAFAVTAVPEPQTYALMLSGLLAVGWVARRRRG</sequence>
<reference evidence="3 4" key="1">
    <citation type="submission" date="2023-07" db="EMBL/GenBank/DDBJ databases">
        <title>Sorghum-associated microbial communities from plants grown in Nebraska, USA.</title>
        <authorList>
            <person name="Schachtman D."/>
        </authorList>
    </citation>
    <scope>NUCLEOTIDE SEQUENCE [LARGE SCALE GENOMIC DNA]</scope>
    <source>
        <strain evidence="3 4">BE316</strain>
    </source>
</reference>
<feature type="domain" description="Ice-binding protein C-terminal" evidence="2">
    <location>
        <begin position="228"/>
        <end position="252"/>
    </location>
</feature>
<dbReference type="Proteomes" id="UP001180825">
    <property type="component" value="Unassembled WGS sequence"/>
</dbReference>